<dbReference type="OrthoDB" id="3033638at2759"/>
<dbReference type="AlphaFoldDB" id="A0A4Y7TMZ7"/>
<keyword evidence="3" id="KW-1185">Reference proteome</keyword>
<comment type="caution">
    <text evidence="2">The sequence shown here is derived from an EMBL/GenBank/DDBJ whole genome shotgun (WGS) entry which is preliminary data.</text>
</comment>
<feature type="region of interest" description="Disordered" evidence="1">
    <location>
        <begin position="258"/>
        <end position="318"/>
    </location>
</feature>
<organism evidence="2 3">
    <name type="scientific">Coprinellus micaceus</name>
    <name type="common">Glistening ink-cap mushroom</name>
    <name type="synonym">Coprinus micaceus</name>
    <dbReference type="NCBI Taxonomy" id="71717"/>
    <lineage>
        <taxon>Eukaryota</taxon>
        <taxon>Fungi</taxon>
        <taxon>Dikarya</taxon>
        <taxon>Basidiomycota</taxon>
        <taxon>Agaricomycotina</taxon>
        <taxon>Agaricomycetes</taxon>
        <taxon>Agaricomycetidae</taxon>
        <taxon>Agaricales</taxon>
        <taxon>Agaricineae</taxon>
        <taxon>Psathyrellaceae</taxon>
        <taxon>Coprinellus</taxon>
    </lineage>
</organism>
<dbReference type="STRING" id="71717.A0A4Y7TMZ7"/>
<feature type="compositionally biased region" description="Polar residues" evidence="1">
    <location>
        <begin position="186"/>
        <end position="204"/>
    </location>
</feature>
<reference evidence="2 3" key="1">
    <citation type="journal article" date="2019" name="Nat. Ecol. Evol.">
        <title>Megaphylogeny resolves global patterns of mushroom evolution.</title>
        <authorList>
            <person name="Varga T."/>
            <person name="Krizsan K."/>
            <person name="Foldi C."/>
            <person name="Dima B."/>
            <person name="Sanchez-Garcia M."/>
            <person name="Sanchez-Ramirez S."/>
            <person name="Szollosi G.J."/>
            <person name="Szarkandi J.G."/>
            <person name="Papp V."/>
            <person name="Albert L."/>
            <person name="Andreopoulos W."/>
            <person name="Angelini C."/>
            <person name="Antonin V."/>
            <person name="Barry K.W."/>
            <person name="Bougher N.L."/>
            <person name="Buchanan P."/>
            <person name="Buyck B."/>
            <person name="Bense V."/>
            <person name="Catcheside P."/>
            <person name="Chovatia M."/>
            <person name="Cooper J."/>
            <person name="Damon W."/>
            <person name="Desjardin D."/>
            <person name="Finy P."/>
            <person name="Geml J."/>
            <person name="Haridas S."/>
            <person name="Hughes K."/>
            <person name="Justo A."/>
            <person name="Karasinski D."/>
            <person name="Kautmanova I."/>
            <person name="Kiss B."/>
            <person name="Kocsube S."/>
            <person name="Kotiranta H."/>
            <person name="LaButti K.M."/>
            <person name="Lechner B.E."/>
            <person name="Liimatainen K."/>
            <person name="Lipzen A."/>
            <person name="Lukacs Z."/>
            <person name="Mihaltcheva S."/>
            <person name="Morgado L.N."/>
            <person name="Niskanen T."/>
            <person name="Noordeloos M.E."/>
            <person name="Ohm R.A."/>
            <person name="Ortiz-Santana B."/>
            <person name="Ovrebo C."/>
            <person name="Racz N."/>
            <person name="Riley R."/>
            <person name="Savchenko A."/>
            <person name="Shiryaev A."/>
            <person name="Soop K."/>
            <person name="Spirin V."/>
            <person name="Szebenyi C."/>
            <person name="Tomsovsky M."/>
            <person name="Tulloss R.E."/>
            <person name="Uehling J."/>
            <person name="Grigoriev I.V."/>
            <person name="Vagvolgyi C."/>
            <person name="Papp T."/>
            <person name="Martin F.M."/>
            <person name="Miettinen O."/>
            <person name="Hibbett D.S."/>
            <person name="Nagy L.G."/>
        </authorList>
    </citation>
    <scope>NUCLEOTIDE SEQUENCE [LARGE SCALE GENOMIC DNA]</scope>
    <source>
        <strain evidence="2 3">FP101781</strain>
    </source>
</reference>
<evidence type="ECO:0000313" key="3">
    <source>
        <dbReference type="Proteomes" id="UP000298030"/>
    </source>
</evidence>
<protein>
    <submittedName>
        <fullName evidence="2">Uncharacterized protein</fullName>
    </submittedName>
</protein>
<accession>A0A4Y7TMZ7</accession>
<feature type="compositionally biased region" description="Low complexity" evidence="1">
    <location>
        <begin position="308"/>
        <end position="318"/>
    </location>
</feature>
<dbReference type="Proteomes" id="UP000298030">
    <property type="component" value="Unassembled WGS sequence"/>
</dbReference>
<feature type="compositionally biased region" description="Low complexity" evidence="1">
    <location>
        <begin position="274"/>
        <end position="300"/>
    </location>
</feature>
<sequence>MSEPRYRSGSKSVEVIFTVVHTDFGQYNKPYTWATSSRANDFFHHVYKSNLTQTTLRLESYMLLGIDGVTRNYIQNFTKLKSTTAKLIHDKLNEAVGYPVSGMKYTNFHKYITAPHRLVIKGWPLSKFASPSNIGSKSDCEVLFEKLDNTEYLKLCAAMLTSSDDPEPRDQAADNHGDHIDPPTTSPSLSHNATTSIANSPNTLPSIHTMPSTPLPVPLLTDPTVVTNAPTPASMQSLKCPADPFVAIIGLNAPQDLRKTHSDKGMPWGPCKVSTPTLLPSASTAPASSPSPSSPSLSAAPSPPPANPTSLPSTPSHP</sequence>
<evidence type="ECO:0000313" key="2">
    <source>
        <dbReference type="EMBL" id="TEB35324.1"/>
    </source>
</evidence>
<dbReference type="EMBL" id="QPFP01000007">
    <property type="protein sequence ID" value="TEB35324.1"/>
    <property type="molecule type" value="Genomic_DNA"/>
</dbReference>
<gene>
    <name evidence="2" type="ORF">FA13DRAFT_1706675</name>
</gene>
<feature type="region of interest" description="Disordered" evidence="1">
    <location>
        <begin position="163"/>
        <end position="204"/>
    </location>
</feature>
<name>A0A4Y7TMZ7_COPMI</name>
<feature type="compositionally biased region" description="Basic and acidic residues" evidence="1">
    <location>
        <begin position="166"/>
        <end position="181"/>
    </location>
</feature>
<evidence type="ECO:0000256" key="1">
    <source>
        <dbReference type="SAM" id="MobiDB-lite"/>
    </source>
</evidence>
<proteinExistence type="predicted"/>